<gene>
    <name evidence="2" type="primary">LOC114325245</name>
</gene>
<dbReference type="InterPro" id="IPR035437">
    <property type="entry name" value="SNase_OB-fold_sf"/>
</dbReference>
<dbReference type="Pfam" id="PF00567">
    <property type="entry name" value="TUDOR"/>
    <property type="match status" value="2"/>
</dbReference>
<evidence type="ECO:0000313" key="2">
    <source>
        <dbReference type="RefSeq" id="XP_028129051.1"/>
    </source>
</evidence>
<dbReference type="InterPro" id="IPR002999">
    <property type="entry name" value="Tudor"/>
</dbReference>
<organism evidence="2">
    <name type="scientific">Diabrotica virgifera virgifera</name>
    <name type="common">western corn rootworm</name>
    <dbReference type="NCBI Taxonomy" id="50390"/>
    <lineage>
        <taxon>Eukaryota</taxon>
        <taxon>Metazoa</taxon>
        <taxon>Ecdysozoa</taxon>
        <taxon>Arthropoda</taxon>
        <taxon>Hexapoda</taxon>
        <taxon>Insecta</taxon>
        <taxon>Pterygota</taxon>
        <taxon>Neoptera</taxon>
        <taxon>Endopterygota</taxon>
        <taxon>Coleoptera</taxon>
        <taxon>Polyphaga</taxon>
        <taxon>Cucujiformia</taxon>
        <taxon>Chrysomeloidea</taxon>
        <taxon>Chrysomelidae</taxon>
        <taxon>Galerucinae</taxon>
        <taxon>Diabroticina</taxon>
        <taxon>Diabroticites</taxon>
        <taxon>Diabrotica</taxon>
    </lineage>
</organism>
<dbReference type="PANTHER" id="PTHR16442:SF1">
    <property type="entry name" value="RING FINGER PROTEIN 17"/>
    <property type="match status" value="1"/>
</dbReference>
<dbReference type="RefSeq" id="XP_028129051.1">
    <property type="nucleotide sequence ID" value="XM_028273250.1"/>
</dbReference>
<dbReference type="Gene3D" id="2.40.50.90">
    <property type="match status" value="2"/>
</dbReference>
<dbReference type="PROSITE" id="PS50304">
    <property type="entry name" value="TUDOR"/>
    <property type="match status" value="1"/>
</dbReference>
<protein>
    <submittedName>
        <fullName evidence="2">Uncharacterized protein LOC114325245 isoform X1</fullName>
    </submittedName>
</protein>
<dbReference type="AlphaFoldDB" id="A0A6P7F155"/>
<dbReference type="PANTHER" id="PTHR16442">
    <property type="entry name" value="RING FINGER PROTEIN 17"/>
    <property type="match status" value="1"/>
</dbReference>
<proteinExistence type="predicted"/>
<feature type="domain" description="Tudor" evidence="1">
    <location>
        <begin position="411"/>
        <end position="473"/>
    </location>
</feature>
<sequence length="863" mass="99365">MERNSRCDVYCKHIAEDEGEIMQKLQRLRVKVSSIVENSSQSQVDVFRCQSSLLDVLKVTSTIISSLDQCIQELESTYAGNESADTYESANTNNNLPLLSTTDSLYSFRTSESGEQTETERSSIVNEAANTELLQVEVTDRQDYDGELESLHSEYANSETRLLYNSVSFETPEKDTSTSKTDIKQCFNDFIDDNTHDVEVSSCSSSSSYQSLKPFHPPGYKPTVEKINHQFDNGSNPFLPNFKIKPSETTIKNDAGDNMHSLADVKLEPMETAIKNDNGANTRPLEDVKLKPMETAIKHNNGGNNPSLPDIKLKPVQQIVKNEITKLDVEKKTYTPKKKKKNNKSIKYEIPSKREPVIDEECFVSHIVSPNEFYIHLVDEESLLVDDISDVIGKSITKSKKIKYNSKEEALDDVGRFGFLFLESNKLWYRVEVLDGLTDQKHDNILVQLVDFGNIHLVSYKHLHTMTKDLNNIPELHYPKLAVRCQLPRLYPPHSKRLNKLSKWPEDTIEIMHQLCGFNEEITSYFKLVYVAKEEDFYVVDIYRVDLESTSTLSQILLDYGAAVQIIDECDTNNMELERFVDDIDDAEQYNINEAITGYDPTDEARICRFTRPDGTCFKKHCKLEHIQSRKDGFTTDQDEVYTKAMCPLILPSMDSNVPILITGNISVCRFYAQIINNPYNTGRYIMDLQFHNLDREMNAVETVKKYETFKIDPALGEIVLVWLDHWKRWSRAIVRELLFSGDDRKVQVYMLDYGEYQIRLTNELRKILPQFLLLPFQAVECYIQDYELNTSCPLKEANKFFDINMHLRNFTAITKSEDEPLKVILRNQTNTKDVGQTLEEHGFARRTRKDINVSDNCYIQLS</sequence>
<reference evidence="2" key="1">
    <citation type="submission" date="2025-08" db="UniProtKB">
        <authorList>
            <consortium name="RefSeq"/>
        </authorList>
    </citation>
    <scope>IDENTIFICATION</scope>
    <source>
        <tissue evidence="2">Whole insect</tissue>
    </source>
</reference>
<dbReference type="OrthoDB" id="10052065at2759"/>
<dbReference type="Gene3D" id="2.30.30.140">
    <property type="match status" value="2"/>
</dbReference>
<accession>A0A6P7F155</accession>
<evidence type="ECO:0000259" key="1">
    <source>
        <dbReference type="PROSITE" id="PS50304"/>
    </source>
</evidence>
<dbReference type="InParanoid" id="A0A6P7F155"/>
<name>A0A6P7F155_DIAVI</name>
<dbReference type="KEGG" id="dvv:114325245"/>
<dbReference type="GO" id="GO:0005737">
    <property type="term" value="C:cytoplasm"/>
    <property type="evidence" value="ECO:0007669"/>
    <property type="project" value="UniProtKB-ARBA"/>
</dbReference>
<dbReference type="SUPFAM" id="SSF63748">
    <property type="entry name" value="Tudor/PWWP/MBT"/>
    <property type="match status" value="2"/>
</dbReference>